<dbReference type="AlphaFoldDB" id="A0A835I4Q6"/>
<organism evidence="1 2">
    <name type="scientific">Coptis chinensis</name>
    <dbReference type="NCBI Taxonomy" id="261450"/>
    <lineage>
        <taxon>Eukaryota</taxon>
        <taxon>Viridiplantae</taxon>
        <taxon>Streptophyta</taxon>
        <taxon>Embryophyta</taxon>
        <taxon>Tracheophyta</taxon>
        <taxon>Spermatophyta</taxon>
        <taxon>Magnoliopsida</taxon>
        <taxon>Ranunculales</taxon>
        <taxon>Ranunculaceae</taxon>
        <taxon>Coptidoideae</taxon>
        <taxon>Coptis</taxon>
    </lineage>
</organism>
<dbReference type="EMBL" id="JADFTS010000004">
    <property type="protein sequence ID" value="KAF9609963.1"/>
    <property type="molecule type" value="Genomic_DNA"/>
</dbReference>
<sequence length="199" mass="22056">AIYIHGCSIQLRFDLRSNSKPDRYVGGCRQSHYQPIAGRLNFKLEADKSAQIDLASSEMALEEVIRLVIKRENVVMKRLAVINAKVTSIDMDEASVWSDDSGTEQELGEGGAGLQVLKMVQVFRREEDAKGDNVYLSFWKGYVLLIVKVASQGSPHRSSGYNVLIGFGQLHKRLFGLVLVTSLSPCTLRALPTLFARVA</sequence>
<evidence type="ECO:0000313" key="1">
    <source>
        <dbReference type="EMBL" id="KAF9609963.1"/>
    </source>
</evidence>
<proteinExistence type="predicted"/>
<gene>
    <name evidence="1" type="ORF">IFM89_019519</name>
</gene>
<name>A0A835I4Q6_9MAGN</name>
<protein>
    <submittedName>
        <fullName evidence="1">Uncharacterized protein</fullName>
    </submittedName>
</protein>
<accession>A0A835I4Q6</accession>
<reference evidence="1 2" key="1">
    <citation type="submission" date="2020-10" db="EMBL/GenBank/DDBJ databases">
        <title>The Coptis chinensis genome and diversification of protoberbering-type alkaloids.</title>
        <authorList>
            <person name="Wang B."/>
            <person name="Shu S."/>
            <person name="Song C."/>
            <person name="Liu Y."/>
        </authorList>
    </citation>
    <scope>NUCLEOTIDE SEQUENCE [LARGE SCALE GENOMIC DNA]</scope>
    <source>
        <strain evidence="1">HL-2020</strain>
        <tissue evidence="1">Leaf</tissue>
    </source>
</reference>
<keyword evidence="2" id="KW-1185">Reference proteome</keyword>
<evidence type="ECO:0000313" key="2">
    <source>
        <dbReference type="Proteomes" id="UP000631114"/>
    </source>
</evidence>
<dbReference type="Proteomes" id="UP000631114">
    <property type="component" value="Unassembled WGS sequence"/>
</dbReference>
<comment type="caution">
    <text evidence="1">The sequence shown here is derived from an EMBL/GenBank/DDBJ whole genome shotgun (WGS) entry which is preliminary data.</text>
</comment>
<feature type="non-terminal residue" evidence="1">
    <location>
        <position position="1"/>
    </location>
</feature>